<comment type="caution">
    <text evidence="3">The sequence shown here is derived from an EMBL/GenBank/DDBJ whole genome shotgun (WGS) entry which is preliminary data.</text>
</comment>
<keyword evidence="4" id="KW-1185">Reference proteome</keyword>
<keyword evidence="1" id="KW-0238">DNA-binding</keyword>
<dbReference type="InterPro" id="IPR011990">
    <property type="entry name" value="TPR-like_helical_dom_sf"/>
</dbReference>
<dbReference type="InterPro" id="IPR001387">
    <property type="entry name" value="Cro/C1-type_HTH"/>
</dbReference>
<organism evidence="3 4">
    <name type="scientific">Ureibacillus manganicus DSM 26584</name>
    <dbReference type="NCBI Taxonomy" id="1384049"/>
    <lineage>
        <taxon>Bacteria</taxon>
        <taxon>Bacillati</taxon>
        <taxon>Bacillota</taxon>
        <taxon>Bacilli</taxon>
        <taxon>Bacillales</taxon>
        <taxon>Caryophanaceae</taxon>
        <taxon>Ureibacillus</taxon>
    </lineage>
</organism>
<sequence>MSELGSRIKKIRKEKKMTLAELAGERLSKGMLSLIENGKAQPSMESLHYIAEQLNVEVSLLLNDSKIEEVRALLLEVEEEYSNIRKKSLNLSGNPDIVQILEKIESVQDHLFGNNYEEIRLLDLKIRLTLFINENEFHSEEMYKVIDLYEKIHAYSRMVNCYTFLSTYAFTQKDYIIALQFMQQAETRIEPFVHLVDHLSKLDMHYLLTVLYAAVDNVSKTEKHLKIALEISQSNKIYYRLDDFYRFMLVQSMGRHDLEKSEYYITKLKLHAEFTEDFISQYTTLCCEAFYSNLIEKDYQKTIRIAKKAKEFILQHSEVLTYLLDYIVAEEIYALWALGLYNEAIDKSQNFKVSTTVHHPYDIATMYKCFAVRALCYEELGDKEAAKRDILYASNGVNGFPKTIDKSFIDEAYKKIIY</sequence>
<reference evidence="3 4" key="1">
    <citation type="submission" date="2014-02" db="EMBL/GenBank/DDBJ databases">
        <title>Draft genome sequence of Lysinibacillus manganicus DSM 26584T.</title>
        <authorList>
            <person name="Zhang F."/>
            <person name="Wang G."/>
            <person name="Zhang L."/>
        </authorList>
    </citation>
    <scope>NUCLEOTIDE SEQUENCE [LARGE SCALE GENOMIC DNA]</scope>
    <source>
        <strain evidence="3 4">DSM 26584</strain>
    </source>
</reference>
<proteinExistence type="predicted"/>
<dbReference type="PANTHER" id="PTHR46797:SF1">
    <property type="entry name" value="METHYLPHOSPHONATE SYNTHASE"/>
    <property type="match status" value="1"/>
</dbReference>
<name>A0A0A3IVH0_9BACL</name>
<dbReference type="eggNOG" id="COG1396">
    <property type="taxonomic scope" value="Bacteria"/>
</dbReference>
<dbReference type="Gene3D" id="1.25.40.10">
    <property type="entry name" value="Tetratricopeptide repeat domain"/>
    <property type="match status" value="1"/>
</dbReference>
<dbReference type="GO" id="GO:0003700">
    <property type="term" value="F:DNA-binding transcription factor activity"/>
    <property type="evidence" value="ECO:0007669"/>
    <property type="project" value="TreeGrafter"/>
</dbReference>
<dbReference type="GO" id="GO:0003677">
    <property type="term" value="F:DNA binding"/>
    <property type="evidence" value="ECO:0007669"/>
    <property type="project" value="UniProtKB-KW"/>
</dbReference>
<dbReference type="InterPro" id="IPR050807">
    <property type="entry name" value="TransReg_Diox_bact_type"/>
</dbReference>
<dbReference type="EMBL" id="JPVN01000009">
    <property type="protein sequence ID" value="KGR78797.1"/>
    <property type="molecule type" value="Genomic_DNA"/>
</dbReference>
<dbReference type="PANTHER" id="PTHR46797">
    <property type="entry name" value="HTH-TYPE TRANSCRIPTIONAL REGULATOR"/>
    <property type="match status" value="1"/>
</dbReference>
<dbReference type="Gene3D" id="1.10.260.40">
    <property type="entry name" value="lambda repressor-like DNA-binding domains"/>
    <property type="match status" value="1"/>
</dbReference>
<evidence type="ECO:0000313" key="4">
    <source>
        <dbReference type="Proteomes" id="UP000030416"/>
    </source>
</evidence>
<dbReference type="GO" id="GO:0005829">
    <property type="term" value="C:cytosol"/>
    <property type="evidence" value="ECO:0007669"/>
    <property type="project" value="TreeGrafter"/>
</dbReference>
<dbReference type="RefSeq" id="WP_036185419.1">
    <property type="nucleotide sequence ID" value="NZ_AVDA01000009.1"/>
</dbReference>
<feature type="domain" description="HTH cro/C1-type" evidence="2">
    <location>
        <begin position="8"/>
        <end position="61"/>
    </location>
</feature>
<dbReference type="PROSITE" id="PS50943">
    <property type="entry name" value="HTH_CROC1"/>
    <property type="match status" value="1"/>
</dbReference>
<accession>A0A0A3IVH0</accession>
<protein>
    <recommendedName>
        <fullName evidence="2">HTH cro/C1-type domain-containing protein</fullName>
    </recommendedName>
</protein>
<dbReference type="InterPro" id="IPR010982">
    <property type="entry name" value="Lambda_DNA-bd_dom_sf"/>
</dbReference>
<evidence type="ECO:0000313" key="3">
    <source>
        <dbReference type="EMBL" id="KGR78797.1"/>
    </source>
</evidence>
<gene>
    <name evidence="3" type="ORF">CD29_08930</name>
</gene>
<dbReference type="Pfam" id="PF01381">
    <property type="entry name" value="HTH_3"/>
    <property type="match status" value="1"/>
</dbReference>
<evidence type="ECO:0000256" key="1">
    <source>
        <dbReference type="ARBA" id="ARBA00023125"/>
    </source>
</evidence>
<dbReference type="SUPFAM" id="SSF47413">
    <property type="entry name" value="lambda repressor-like DNA-binding domains"/>
    <property type="match status" value="1"/>
</dbReference>
<dbReference type="AlphaFoldDB" id="A0A0A3IVH0"/>
<dbReference type="SMART" id="SM00530">
    <property type="entry name" value="HTH_XRE"/>
    <property type="match status" value="1"/>
</dbReference>
<dbReference type="Proteomes" id="UP000030416">
    <property type="component" value="Unassembled WGS sequence"/>
</dbReference>
<evidence type="ECO:0000259" key="2">
    <source>
        <dbReference type="PROSITE" id="PS50943"/>
    </source>
</evidence>
<dbReference type="STRING" id="1384049.CD29_08930"/>
<dbReference type="CDD" id="cd00093">
    <property type="entry name" value="HTH_XRE"/>
    <property type="match status" value="1"/>
</dbReference>